<dbReference type="Proteomes" id="UP000198983">
    <property type="component" value="Chromosome I"/>
</dbReference>
<feature type="region of interest" description="Disordered" evidence="1">
    <location>
        <begin position="1"/>
        <end position="37"/>
    </location>
</feature>
<dbReference type="EMBL" id="LT629732">
    <property type="protein sequence ID" value="SDS70534.1"/>
    <property type="molecule type" value="Genomic_DNA"/>
</dbReference>
<evidence type="ECO:0000256" key="1">
    <source>
        <dbReference type="SAM" id="MobiDB-lite"/>
    </source>
</evidence>
<feature type="compositionally biased region" description="Basic and acidic residues" evidence="1">
    <location>
        <begin position="175"/>
        <end position="202"/>
    </location>
</feature>
<sequence length="202" mass="21931">MATFELPPRRLARPPKSLARRASRLAGPGTSPAHSLRSRVGRTISAGTPGTATTVRDVLRERAIARDLGPEAVDALARDMVIRHTPERSGLGLRRWRGLPVPTLRRPVCADCAGVWPCAHVRWAERRTTNTSKTSNTTDIATTGRTPRRRSGTKTAGTSPAPTNPPLAPSTNKILIRDGRGRKEEVSPRANDFGRSDARKTP</sequence>
<feature type="compositionally biased region" description="Low complexity" evidence="1">
    <location>
        <begin position="129"/>
        <end position="145"/>
    </location>
</feature>
<dbReference type="STRING" id="117157.SAMN04489717_3587"/>
<dbReference type="AlphaFoldDB" id="A0A1H1UDF5"/>
<evidence type="ECO:0000313" key="2">
    <source>
        <dbReference type="EMBL" id="SDS70534.1"/>
    </source>
</evidence>
<feature type="region of interest" description="Disordered" evidence="1">
    <location>
        <begin position="129"/>
        <end position="202"/>
    </location>
</feature>
<evidence type="ECO:0000313" key="3">
    <source>
        <dbReference type="Proteomes" id="UP000198983"/>
    </source>
</evidence>
<feature type="compositionally biased region" description="Basic residues" evidence="1">
    <location>
        <begin position="10"/>
        <end position="23"/>
    </location>
</feature>
<organism evidence="2 3">
    <name type="scientific">Actinopolymorpha singaporensis</name>
    <dbReference type="NCBI Taxonomy" id="117157"/>
    <lineage>
        <taxon>Bacteria</taxon>
        <taxon>Bacillati</taxon>
        <taxon>Actinomycetota</taxon>
        <taxon>Actinomycetes</taxon>
        <taxon>Propionibacteriales</taxon>
        <taxon>Actinopolymorphaceae</taxon>
        <taxon>Actinopolymorpha</taxon>
    </lineage>
</organism>
<protein>
    <submittedName>
        <fullName evidence="2">Uncharacterized protein</fullName>
    </submittedName>
</protein>
<keyword evidence="3" id="KW-1185">Reference proteome</keyword>
<name>A0A1H1UDF5_9ACTN</name>
<accession>A0A1H1UDF5</accession>
<gene>
    <name evidence="2" type="ORF">SAMN04489717_3587</name>
</gene>
<reference evidence="2 3" key="1">
    <citation type="submission" date="2016-10" db="EMBL/GenBank/DDBJ databases">
        <authorList>
            <person name="de Groot N.N."/>
        </authorList>
    </citation>
    <scope>NUCLEOTIDE SEQUENCE [LARGE SCALE GENOMIC DNA]</scope>
    <source>
        <strain evidence="2 3">DSM 22024</strain>
    </source>
</reference>
<proteinExistence type="predicted"/>